<dbReference type="EC" id="2.4.1.227" evidence="15"/>
<evidence type="ECO:0000259" key="19">
    <source>
        <dbReference type="Pfam" id="PF02875"/>
    </source>
</evidence>
<evidence type="ECO:0000256" key="11">
    <source>
        <dbReference type="ARBA" id="ARBA00023136"/>
    </source>
</evidence>
<evidence type="ECO:0000256" key="3">
    <source>
        <dbReference type="ARBA" id="ARBA00022475"/>
    </source>
</evidence>
<feature type="binding site" evidence="15">
    <location>
        <position position="204"/>
    </location>
    <ligand>
        <name>UDP-N-acetyl-alpha-D-glucosamine</name>
        <dbReference type="ChEBI" id="CHEBI:57705"/>
    </ligand>
</feature>
<dbReference type="Proteomes" id="UP000294901">
    <property type="component" value="Unassembled WGS sequence"/>
</dbReference>
<dbReference type="InterPro" id="IPR004276">
    <property type="entry name" value="GlycoTrans_28_N"/>
</dbReference>
<dbReference type="PANTHER" id="PTHR43445">
    <property type="entry name" value="UDP-N-ACETYLMURAMATE--L-ALANINE LIGASE-RELATED"/>
    <property type="match status" value="1"/>
</dbReference>
<comment type="similarity">
    <text evidence="15">Belongs to the glycosyltransferase 28 family. MurG subfamily.</text>
</comment>
<dbReference type="Pfam" id="PF08245">
    <property type="entry name" value="Mur_ligase_M"/>
    <property type="match status" value="1"/>
</dbReference>
<keyword evidence="10 15" id="KW-0573">Peptidoglycan synthesis</keyword>
<sequence>MGSLRSVVLAGGGTGGHIYPLLAFADAIKRHFPDVRITTLGSPQGMENQLIPAAGYDLRVIPAFQLPRSINLNLIRTPDRMWKSAHAAGKILDEVQADVVVGFGGYVSVPAYLAAWRRELPIVIHEVNVPPGVANRMGMKFTKNIAVGFPQQPQQAESLKDARVVGVPLRTALTHLDRAALRPQALYQFGLRPDLPVLFVSGGSSGARTINLAVAAAAKRLAHAGVQVLHVQGGRNDPFEVPNDLPVPYVVVPYLSDMQLGYAAADLMLCRGGAITVAETTALGVPAVYVPYPYSNQEQTRNAQPVVQAGGGILVDNGDLTPSGSSRTSSRWRATGSASPRWATPPPGTVVATVTRRCSSSFSKRWPRPSERDQGSRPVNTAELRPAGELTAEDLGSVHLIGIGGVGMAGLARLLLTRGVPVSGSELREWPALAGLRALGGTVHMSHIAENLDGVDTVVYSTAIPHDHLELAEARRRGLRVLHRSEALAAAMTNRQAIAVAGTHGKTTTTSIMTVILQHAGQDPSFVIGGEISEAGSNGHHGTGPHFVAEADESDKSFLIYRPHVAIITNIEGDHLNNWGDLDGLKAGFLQFAELAEPEGFVVTCADDPGTQDLIAALRAKGKTVYTYGESAGADLCISEVVSTVSGVRYEAELDGKPLGEIKLALPGRHMGLNSAAAVLTALRLGLPLDKIVEALASFPGVRRRFERKGIAAGVRVYDEYAYHPTSVKAALRTLREVAGDGRLLVVFQPYRVYRTRDLQAELAEGLAIADQVICMEVFGPGEVRGPGEGGVALTAALDLPAGQKVFVPDWEDVPAEVVRRSRPGDVVVTMGAPPISLMGDELLAALDEADRA</sequence>
<dbReference type="NCBIfam" id="TIGR01082">
    <property type="entry name" value="murC"/>
    <property type="match status" value="1"/>
</dbReference>
<evidence type="ECO:0000259" key="22">
    <source>
        <dbReference type="Pfam" id="PF08245"/>
    </source>
</evidence>
<accession>A0A4R6JP56</accession>
<dbReference type="Pfam" id="PF03033">
    <property type="entry name" value="Glyco_transf_28"/>
    <property type="match status" value="1"/>
</dbReference>
<keyword evidence="8 16" id="KW-0067">ATP-binding</keyword>
<dbReference type="GO" id="GO:0009252">
    <property type="term" value="P:peptidoglycan biosynthetic process"/>
    <property type="evidence" value="ECO:0007669"/>
    <property type="project" value="UniProtKB-UniRule"/>
</dbReference>
<evidence type="ECO:0000256" key="1">
    <source>
        <dbReference type="ARBA" id="ARBA00004496"/>
    </source>
</evidence>
<keyword evidence="11 15" id="KW-0472">Membrane</keyword>
<evidence type="ECO:0000256" key="4">
    <source>
        <dbReference type="ARBA" id="ARBA00022490"/>
    </source>
</evidence>
<dbReference type="GO" id="GO:0005524">
    <property type="term" value="F:ATP binding"/>
    <property type="evidence" value="ECO:0007669"/>
    <property type="project" value="UniProtKB-UniRule"/>
</dbReference>
<feature type="region of interest" description="Disordered" evidence="17">
    <location>
        <begin position="361"/>
        <end position="381"/>
    </location>
</feature>
<dbReference type="SUPFAM" id="SSF53244">
    <property type="entry name" value="MurD-like peptide ligases, peptide-binding domain"/>
    <property type="match status" value="1"/>
</dbReference>
<feature type="compositionally biased region" description="Polar residues" evidence="17">
    <location>
        <begin position="320"/>
        <end position="338"/>
    </location>
</feature>
<feature type="domain" description="Mur ligase central" evidence="22">
    <location>
        <begin position="500"/>
        <end position="681"/>
    </location>
</feature>
<evidence type="ECO:0000259" key="21">
    <source>
        <dbReference type="Pfam" id="PF04101"/>
    </source>
</evidence>
<feature type="region of interest" description="Disordered" evidence="17">
    <location>
        <begin position="314"/>
        <end position="349"/>
    </location>
</feature>
<comment type="catalytic activity">
    <reaction evidence="14 16">
        <text>UDP-N-acetyl-alpha-D-muramate + L-alanine + ATP = UDP-N-acetyl-alpha-D-muramoyl-L-alanine + ADP + phosphate + H(+)</text>
        <dbReference type="Rhea" id="RHEA:23372"/>
        <dbReference type="ChEBI" id="CHEBI:15378"/>
        <dbReference type="ChEBI" id="CHEBI:30616"/>
        <dbReference type="ChEBI" id="CHEBI:43474"/>
        <dbReference type="ChEBI" id="CHEBI:57972"/>
        <dbReference type="ChEBI" id="CHEBI:70757"/>
        <dbReference type="ChEBI" id="CHEBI:83898"/>
        <dbReference type="ChEBI" id="CHEBI:456216"/>
        <dbReference type="EC" id="6.3.2.8"/>
    </reaction>
</comment>
<keyword evidence="15" id="KW-0328">Glycosyltransferase</keyword>
<keyword evidence="6 15" id="KW-0132">Cell division</keyword>
<dbReference type="GO" id="GO:0008763">
    <property type="term" value="F:UDP-N-acetylmuramate-L-alanine ligase activity"/>
    <property type="evidence" value="ECO:0007669"/>
    <property type="project" value="UniProtKB-UniRule"/>
</dbReference>
<feature type="domain" description="Mur ligase N-terminal catalytic" evidence="18">
    <location>
        <begin position="398"/>
        <end position="494"/>
    </location>
</feature>
<dbReference type="InterPro" id="IPR036615">
    <property type="entry name" value="Mur_ligase_C_dom_sf"/>
</dbReference>
<evidence type="ECO:0000256" key="14">
    <source>
        <dbReference type="ARBA" id="ARBA00047833"/>
    </source>
</evidence>
<dbReference type="InterPro" id="IPR007235">
    <property type="entry name" value="Glyco_trans_28_C"/>
</dbReference>
<dbReference type="GO" id="GO:0051991">
    <property type="term" value="F:UDP-N-acetyl-D-glucosamine:N-acetylmuramoyl-L-alanyl-D-glutamyl-meso-2,6-diaminopimelyl-D-alanyl-D-alanine-diphosphoundecaprenol 4-beta-N-acetylglucosaminlytransferase activity"/>
    <property type="evidence" value="ECO:0007669"/>
    <property type="project" value="RHEA"/>
</dbReference>
<dbReference type="Gene3D" id="3.90.190.20">
    <property type="entry name" value="Mur ligase, C-terminal domain"/>
    <property type="match status" value="1"/>
</dbReference>
<dbReference type="PANTHER" id="PTHR43445:SF3">
    <property type="entry name" value="UDP-N-ACETYLMURAMATE--L-ALANINE LIGASE"/>
    <property type="match status" value="1"/>
</dbReference>
<keyword evidence="12 15" id="KW-0131">Cell cycle</keyword>
<dbReference type="SUPFAM" id="SSF53623">
    <property type="entry name" value="MurD-like peptide ligases, catalytic domain"/>
    <property type="match status" value="1"/>
</dbReference>
<comment type="similarity">
    <text evidence="16">Belongs to the MurCDEF family.</text>
</comment>
<evidence type="ECO:0000256" key="2">
    <source>
        <dbReference type="ARBA" id="ARBA00004752"/>
    </source>
</evidence>
<feature type="domain" description="Glycosyl transferase family 28 C-terminal" evidence="21">
    <location>
        <begin position="197"/>
        <end position="323"/>
    </location>
</feature>
<feature type="binding site" evidence="15">
    <location>
        <position position="299"/>
    </location>
    <ligand>
        <name>UDP-N-acetyl-alpha-D-glucosamine</name>
        <dbReference type="ChEBI" id="CHEBI:57705"/>
    </ligand>
</feature>
<feature type="binding site" evidence="15">
    <location>
        <position position="170"/>
    </location>
    <ligand>
        <name>UDP-N-acetyl-alpha-D-glucosamine</name>
        <dbReference type="ChEBI" id="CHEBI:57705"/>
    </ligand>
</feature>
<dbReference type="InterPro" id="IPR050061">
    <property type="entry name" value="MurCDEF_pg_biosynth"/>
</dbReference>
<comment type="pathway">
    <text evidence="2 15">Cell wall biogenesis; peptidoglycan biosynthesis.</text>
</comment>
<dbReference type="InterPro" id="IPR006009">
    <property type="entry name" value="GlcNAc_MurG"/>
</dbReference>
<keyword evidence="15" id="KW-0808">Transferase</keyword>
<evidence type="ECO:0000256" key="17">
    <source>
        <dbReference type="SAM" id="MobiDB-lite"/>
    </source>
</evidence>
<evidence type="ECO:0000256" key="9">
    <source>
        <dbReference type="ARBA" id="ARBA00022960"/>
    </source>
</evidence>
<dbReference type="GO" id="GO:0005975">
    <property type="term" value="P:carbohydrate metabolic process"/>
    <property type="evidence" value="ECO:0007669"/>
    <property type="project" value="InterPro"/>
</dbReference>
<comment type="caution">
    <text evidence="15">Lacks conserved residue(s) required for the propagation of feature annotation.</text>
</comment>
<evidence type="ECO:0000259" key="18">
    <source>
        <dbReference type="Pfam" id="PF01225"/>
    </source>
</evidence>
<evidence type="ECO:0000256" key="6">
    <source>
        <dbReference type="ARBA" id="ARBA00022618"/>
    </source>
</evidence>
<name>A0A4R6JP56_9ACTN</name>
<evidence type="ECO:0000313" key="23">
    <source>
        <dbReference type="EMBL" id="TDO37697.1"/>
    </source>
</evidence>
<feature type="binding site" evidence="16">
    <location>
        <begin position="502"/>
        <end position="508"/>
    </location>
    <ligand>
        <name>ATP</name>
        <dbReference type="ChEBI" id="CHEBI:30616"/>
    </ligand>
</feature>
<dbReference type="SUPFAM" id="SSF51984">
    <property type="entry name" value="MurCD N-terminal domain"/>
    <property type="match status" value="1"/>
</dbReference>
<dbReference type="InterPro" id="IPR036565">
    <property type="entry name" value="Mur-like_cat_sf"/>
</dbReference>
<dbReference type="GO" id="GO:0051301">
    <property type="term" value="P:cell division"/>
    <property type="evidence" value="ECO:0007669"/>
    <property type="project" value="UniProtKB-KW"/>
</dbReference>
<dbReference type="InterPro" id="IPR004101">
    <property type="entry name" value="Mur_ligase_C"/>
</dbReference>
<dbReference type="GO" id="GO:0071555">
    <property type="term" value="P:cell wall organization"/>
    <property type="evidence" value="ECO:0007669"/>
    <property type="project" value="UniProtKB-KW"/>
</dbReference>
<dbReference type="Gene3D" id="3.40.1190.10">
    <property type="entry name" value="Mur-like, catalytic domain"/>
    <property type="match status" value="1"/>
</dbReference>
<dbReference type="GO" id="GO:0008360">
    <property type="term" value="P:regulation of cell shape"/>
    <property type="evidence" value="ECO:0007669"/>
    <property type="project" value="UniProtKB-KW"/>
</dbReference>
<keyword evidence="7 16" id="KW-0547">Nucleotide-binding</keyword>
<evidence type="ECO:0000256" key="5">
    <source>
        <dbReference type="ARBA" id="ARBA00022598"/>
    </source>
</evidence>
<feature type="binding site" evidence="15">
    <location>
        <position position="128"/>
    </location>
    <ligand>
        <name>UDP-N-acetyl-alpha-D-glucosamine</name>
        <dbReference type="ChEBI" id="CHEBI:57705"/>
    </ligand>
</feature>
<keyword evidence="24" id="KW-1185">Reference proteome</keyword>
<dbReference type="Pfam" id="PF01225">
    <property type="entry name" value="Mur_ligase"/>
    <property type="match status" value="1"/>
</dbReference>
<organism evidence="23 24">
    <name type="scientific">Paractinoplanes brasiliensis</name>
    <dbReference type="NCBI Taxonomy" id="52695"/>
    <lineage>
        <taxon>Bacteria</taxon>
        <taxon>Bacillati</taxon>
        <taxon>Actinomycetota</taxon>
        <taxon>Actinomycetes</taxon>
        <taxon>Micromonosporales</taxon>
        <taxon>Micromonosporaceae</taxon>
        <taxon>Paractinoplanes</taxon>
    </lineage>
</organism>
<keyword evidence="5 16" id="KW-0436">Ligase</keyword>
<dbReference type="HAMAP" id="MF_00046">
    <property type="entry name" value="MurC"/>
    <property type="match status" value="1"/>
</dbReference>
<dbReference type="InterPro" id="IPR005758">
    <property type="entry name" value="UDP-N-AcMur_Ala_ligase_MurC"/>
</dbReference>
<feature type="domain" description="Glycosyltransferase family 28 N-terminal" evidence="20">
    <location>
        <begin position="7"/>
        <end position="146"/>
    </location>
</feature>
<dbReference type="UniPathway" id="UPA00219"/>
<dbReference type="Gene3D" id="3.40.50.720">
    <property type="entry name" value="NAD(P)-binding Rossmann-like Domain"/>
    <property type="match status" value="1"/>
</dbReference>
<evidence type="ECO:0000256" key="10">
    <source>
        <dbReference type="ARBA" id="ARBA00022984"/>
    </source>
</evidence>
<dbReference type="HAMAP" id="MF_00033">
    <property type="entry name" value="MurG"/>
    <property type="match status" value="1"/>
</dbReference>
<evidence type="ECO:0000256" key="8">
    <source>
        <dbReference type="ARBA" id="ARBA00022840"/>
    </source>
</evidence>
<gene>
    <name evidence="15" type="primary">murG</name>
    <name evidence="16" type="synonym">murC</name>
    <name evidence="23" type="ORF">C8E87_1330</name>
</gene>
<keyword evidence="4 16" id="KW-0963">Cytoplasm</keyword>
<comment type="subcellular location">
    <subcellularLocation>
        <location evidence="15">Cell membrane</location>
        <topology evidence="15">Peripheral membrane protein</topology>
        <orientation evidence="15">Cytoplasmic side</orientation>
    </subcellularLocation>
    <subcellularLocation>
        <location evidence="1 16">Cytoplasm</location>
    </subcellularLocation>
</comment>
<feature type="binding site" evidence="15">
    <location>
        <begin position="14"/>
        <end position="16"/>
    </location>
    <ligand>
        <name>UDP-N-acetyl-alpha-D-glucosamine</name>
        <dbReference type="ChEBI" id="CHEBI:57705"/>
    </ligand>
</feature>
<evidence type="ECO:0000259" key="20">
    <source>
        <dbReference type="Pfam" id="PF03033"/>
    </source>
</evidence>
<comment type="catalytic activity">
    <reaction evidence="15">
        <text>di-trans,octa-cis-undecaprenyl diphospho-N-acetyl-alpha-D-muramoyl-L-alanyl-D-glutamyl-meso-2,6-diaminopimeloyl-D-alanyl-D-alanine + UDP-N-acetyl-alpha-D-glucosamine = di-trans,octa-cis-undecaprenyl diphospho-[N-acetyl-alpha-D-glucosaminyl-(1-&gt;4)]-N-acetyl-alpha-D-muramoyl-L-alanyl-D-glutamyl-meso-2,6-diaminopimeloyl-D-alanyl-D-alanine + UDP + H(+)</text>
        <dbReference type="Rhea" id="RHEA:31227"/>
        <dbReference type="ChEBI" id="CHEBI:15378"/>
        <dbReference type="ChEBI" id="CHEBI:57705"/>
        <dbReference type="ChEBI" id="CHEBI:58223"/>
        <dbReference type="ChEBI" id="CHEBI:61387"/>
        <dbReference type="ChEBI" id="CHEBI:61388"/>
        <dbReference type="EC" id="2.4.1.227"/>
    </reaction>
</comment>
<evidence type="ECO:0000313" key="24">
    <source>
        <dbReference type="Proteomes" id="UP000294901"/>
    </source>
</evidence>
<dbReference type="Gene3D" id="3.40.50.2000">
    <property type="entry name" value="Glycogen Phosphorylase B"/>
    <property type="match status" value="2"/>
</dbReference>
<dbReference type="CDD" id="cd03785">
    <property type="entry name" value="GT28_MurG"/>
    <property type="match status" value="1"/>
</dbReference>
<comment type="function">
    <text evidence="15">Cell wall formation. Catalyzes the transfer of a GlcNAc subunit on undecaprenyl-pyrophosphoryl-MurNAc-pentapeptide (lipid intermediate I) to form undecaprenyl-pyrophosphoryl-MurNAc-(pentapeptide)GlcNAc (lipid intermediate II).</text>
</comment>
<evidence type="ECO:0000256" key="7">
    <source>
        <dbReference type="ARBA" id="ARBA00022741"/>
    </source>
</evidence>
<dbReference type="AlphaFoldDB" id="A0A4R6JP56"/>
<dbReference type="SUPFAM" id="SSF53756">
    <property type="entry name" value="UDP-Glycosyltransferase/glycogen phosphorylase"/>
    <property type="match status" value="1"/>
</dbReference>
<comment type="caution">
    <text evidence="23">The sequence shown here is derived from an EMBL/GenBank/DDBJ whole genome shotgun (WGS) entry which is preliminary data.</text>
</comment>
<feature type="domain" description="Mur ligase C-terminal" evidence="19">
    <location>
        <begin position="704"/>
        <end position="833"/>
    </location>
</feature>
<keyword evidence="9 15" id="KW-0133">Cell shape</keyword>
<dbReference type="GO" id="GO:0005886">
    <property type="term" value="C:plasma membrane"/>
    <property type="evidence" value="ECO:0007669"/>
    <property type="project" value="UniProtKB-SubCell"/>
</dbReference>
<dbReference type="EC" id="6.3.2.8" evidence="16"/>
<evidence type="ECO:0000256" key="12">
    <source>
        <dbReference type="ARBA" id="ARBA00023306"/>
    </source>
</evidence>
<evidence type="ECO:0000256" key="16">
    <source>
        <dbReference type="HAMAP-Rule" id="MF_00046"/>
    </source>
</evidence>
<dbReference type="Pfam" id="PF04101">
    <property type="entry name" value="Glyco_tran_28_C"/>
    <property type="match status" value="1"/>
</dbReference>
<protein>
    <recommendedName>
        <fullName evidence="15 16">Multifunctional fusion protein</fullName>
    </recommendedName>
    <domain>
        <recommendedName>
            <fullName evidence="15">UDP-N-acetylglucosamine--N-acetylmuramyl-(pentapeptide) pyrophosphoryl-undecaprenol N-acetylglucosamine transferase</fullName>
            <ecNumber evidence="15">2.4.1.227</ecNumber>
        </recommendedName>
        <alternativeName>
            <fullName evidence="15">Undecaprenyl-PP-MurNAc-pentapeptide-UDPGlcNAc GlcNAc transferase</fullName>
        </alternativeName>
    </domain>
    <domain>
        <recommendedName>
            <fullName evidence="16">UDP-N-acetylmuramate--L-alanine ligase</fullName>
            <ecNumber evidence="16">6.3.2.8</ecNumber>
        </recommendedName>
        <alternativeName>
            <fullName evidence="16">UDP-N-acetylmuramoyl-L-alanine synthetase</fullName>
        </alternativeName>
    </domain>
</protein>
<reference evidence="23 24" key="1">
    <citation type="submission" date="2019-03" db="EMBL/GenBank/DDBJ databases">
        <title>Sequencing the genomes of 1000 actinobacteria strains.</title>
        <authorList>
            <person name="Klenk H.-P."/>
        </authorList>
    </citation>
    <scope>NUCLEOTIDE SEQUENCE [LARGE SCALE GENOMIC DNA]</scope>
    <source>
        <strain evidence="23 24">DSM 43805</strain>
    </source>
</reference>
<dbReference type="GO" id="GO:0005737">
    <property type="term" value="C:cytoplasm"/>
    <property type="evidence" value="ECO:0007669"/>
    <property type="project" value="UniProtKB-SubCell"/>
</dbReference>
<dbReference type="InterPro" id="IPR000713">
    <property type="entry name" value="Mur_ligase_N"/>
</dbReference>
<keyword evidence="3 15" id="KW-1003">Cell membrane</keyword>
<dbReference type="EMBL" id="SNWR01000001">
    <property type="protein sequence ID" value="TDO37697.1"/>
    <property type="molecule type" value="Genomic_DNA"/>
</dbReference>
<evidence type="ECO:0000256" key="13">
    <source>
        <dbReference type="ARBA" id="ARBA00023316"/>
    </source>
</evidence>
<proteinExistence type="inferred from homology"/>
<dbReference type="InterPro" id="IPR013221">
    <property type="entry name" value="Mur_ligase_cen"/>
</dbReference>
<evidence type="ECO:0000256" key="15">
    <source>
        <dbReference type="HAMAP-Rule" id="MF_00033"/>
    </source>
</evidence>
<dbReference type="GO" id="GO:0050511">
    <property type="term" value="F:undecaprenyldiphospho-muramoylpentapeptide beta-N-acetylglucosaminyltransferase activity"/>
    <property type="evidence" value="ECO:0007669"/>
    <property type="project" value="UniProtKB-UniRule"/>
</dbReference>
<keyword evidence="13 15" id="KW-0961">Cell wall biogenesis/degradation</keyword>
<dbReference type="Pfam" id="PF02875">
    <property type="entry name" value="Mur_ligase_C"/>
    <property type="match status" value="1"/>
</dbReference>